<dbReference type="GO" id="GO:0020037">
    <property type="term" value="F:heme binding"/>
    <property type="evidence" value="ECO:0007669"/>
    <property type="project" value="InterPro"/>
</dbReference>
<dbReference type="InterPro" id="IPR001128">
    <property type="entry name" value="Cyt_P450"/>
</dbReference>
<evidence type="ECO:0000256" key="6">
    <source>
        <dbReference type="ARBA" id="ARBA00022723"/>
    </source>
</evidence>
<dbReference type="InterPro" id="IPR036396">
    <property type="entry name" value="Cyt_P450_sf"/>
</dbReference>
<proteinExistence type="inferred from homology"/>
<keyword evidence="10" id="KW-0472">Membrane</keyword>
<dbReference type="PANTHER" id="PTHR24298:SF901">
    <property type="entry name" value="CYTOCHROME P450, FAMILY 81, SUBFAMILY D, POLYPEPTIDE 8"/>
    <property type="match status" value="1"/>
</dbReference>
<keyword evidence="7" id="KW-1133">Transmembrane helix</keyword>
<dbReference type="EMBL" id="CAJVSB020000889">
    <property type="protein sequence ID" value="CAH2080379.1"/>
    <property type="molecule type" value="Genomic_DNA"/>
</dbReference>
<comment type="similarity">
    <text evidence="3 11">Belongs to the cytochrome P450 family.</text>
</comment>
<keyword evidence="8 11" id="KW-0560">Oxidoreductase</keyword>
<dbReference type="Gene3D" id="1.10.630.10">
    <property type="entry name" value="Cytochrome P450"/>
    <property type="match status" value="1"/>
</dbReference>
<dbReference type="GO" id="GO:0005506">
    <property type="term" value="F:iron ion binding"/>
    <property type="evidence" value="ECO:0007669"/>
    <property type="project" value="InterPro"/>
</dbReference>
<dbReference type="InterPro" id="IPR017972">
    <property type="entry name" value="Cyt_P450_CS"/>
</dbReference>
<comment type="caution">
    <text evidence="12">The sequence shown here is derived from an EMBL/GenBank/DDBJ whole genome shotgun (WGS) entry which is preliminary data.</text>
</comment>
<keyword evidence="11" id="KW-0408">Iron</keyword>
<name>A0AAU9TC04_THLAR</name>
<keyword evidence="13" id="KW-1185">Reference proteome</keyword>
<dbReference type="AlphaFoldDB" id="A0AAU9TC04"/>
<keyword evidence="9 11" id="KW-0503">Monooxygenase</keyword>
<evidence type="ECO:0000256" key="10">
    <source>
        <dbReference type="ARBA" id="ARBA00023136"/>
    </source>
</evidence>
<accession>A0AAU9TC04</accession>
<comment type="cofactor">
    <cofactor evidence="1">
        <name>heme</name>
        <dbReference type="ChEBI" id="CHEBI:30413"/>
    </cofactor>
</comment>
<evidence type="ECO:0000313" key="12">
    <source>
        <dbReference type="EMBL" id="CAH2080379.1"/>
    </source>
</evidence>
<protein>
    <recommendedName>
        <fullName evidence="14">Cytochrome P450</fullName>
    </recommendedName>
</protein>
<keyword evidence="4 11" id="KW-0349">Heme</keyword>
<evidence type="ECO:0000313" key="13">
    <source>
        <dbReference type="Proteomes" id="UP000836841"/>
    </source>
</evidence>
<evidence type="ECO:0000256" key="11">
    <source>
        <dbReference type="RuleBase" id="RU000461"/>
    </source>
</evidence>
<evidence type="ECO:0000256" key="4">
    <source>
        <dbReference type="ARBA" id="ARBA00022617"/>
    </source>
</evidence>
<dbReference type="GO" id="GO:0016709">
    <property type="term" value="F:oxidoreductase activity, acting on paired donors, with incorporation or reduction of molecular oxygen, NAD(P)H as one donor, and incorporation of one atom of oxygen"/>
    <property type="evidence" value="ECO:0007669"/>
    <property type="project" value="TreeGrafter"/>
</dbReference>
<evidence type="ECO:0000256" key="9">
    <source>
        <dbReference type="ARBA" id="ARBA00023033"/>
    </source>
</evidence>
<evidence type="ECO:0000256" key="8">
    <source>
        <dbReference type="ARBA" id="ARBA00023002"/>
    </source>
</evidence>
<organism evidence="12 13">
    <name type="scientific">Thlaspi arvense</name>
    <name type="common">Field penny-cress</name>
    <dbReference type="NCBI Taxonomy" id="13288"/>
    <lineage>
        <taxon>Eukaryota</taxon>
        <taxon>Viridiplantae</taxon>
        <taxon>Streptophyta</taxon>
        <taxon>Embryophyta</taxon>
        <taxon>Tracheophyta</taxon>
        <taxon>Spermatophyta</taxon>
        <taxon>Magnoliopsida</taxon>
        <taxon>eudicotyledons</taxon>
        <taxon>Gunneridae</taxon>
        <taxon>Pentapetalae</taxon>
        <taxon>rosids</taxon>
        <taxon>malvids</taxon>
        <taxon>Brassicales</taxon>
        <taxon>Brassicaceae</taxon>
        <taxon>Thlaspideae</taxon>
        <taxon>Thlaspi</taxon>
    </lineage>
</organism>
<sequence length="199" mass="22251">MTRKPPSQPACSPIHLSVAPREAPRSRSLHGLAQKLDPIFLLYVATCPIVITGATFADSWPMRSSERVSSMLSFRFGMTRSAMKRSYGDKLENAEKAQVFLKLVIEAFTLENHLQDLSLVSRDTIAVATYAIDDCRIGQFDVPHGSILMVNMWAIRRDPKFWDDPTSFKPERFKGGEVEAHVLMPFGKGRRACPGARLA</sequence>
<gene>
    <name evidence="12" type="ORF">TAV2_LOCUS26108</name>
</gene>
<keyword evidence="6 11" id="KW-0479">Metal-binding</keyword>
<dbReference type="Pfam" id="PF00067">
    <property type="entry name" value="p450"/>
    <property type="match status" value="1"/>
</dbReference>
<evidence type="ECO:0000256" key="2">
    <source>
        <dbReference type="ARBA" id="ARBA00004167"/>
    </source>
</evidence>
<dbReference type="InterPro" id="IPR051103">
    <property type="entry name" value="Plant_metabolite_P450s"/>
</dbReference>
<dbReference type="GO" id="GO:0016020">
    <property type="term" value="C:membrane"/>
    <property type="evidence" value="ECO:0007669"/>
    <property type="project" value="UniProtKB-SubCell"/>
</dbReference>
<evidence type="ECO:0008006" key="14">
    <source>
        <dbReference type="Google" id="ProtNLM"/>
    </source>
</evidence>
<evidence type="ECO:0000256" key="5">
    <source>
        <dbReference type="ARBA" id="ARBA00022692"/>
    </source>
</evidence>
<dbReference type="SUPFAM" id="SSF48264">
    <property type="entry name" value="Cytochrome P450"/>
    <property type="match status" value="1"/>
</dbReference>
<evidence type="ECO:0000256" key="3">
    <source>
        <dbReference type="ARBA" id="ARBA00010617"/>
    </source>
</evidence>
<dbReference type="Proteomes" id="UP000836841">
    <property type="component" value="Unassembled WGS sequence"/>
</dbReference>
<dbReference type="PROSITE" id="PS00086">
    <property type="entry name" value="CYTOCHROME_P450"/>
    <property type="match status" value="1"/>
</dbReference>
<comment type="subcellular location">
    <subcellularLocation>
        <location evidence="2">Membrane</location>
        <topology evidence="2">Single-pass membrane protein</topology>
    </subcellularLocation>
</comment>
<reference evidence="12 13" key="1">
    <citation type="submission" date="2022-03" db="EMBL/GenBank/DDBJ databases">
        <authorList>
            <person name="Nunn A."/>
            <person name="Chopra R."/>
            <person name="Nunn A."/>
            <person name="Contreras Garrido A."/>
        </authorList>
    </citation>
    <scope>NUCLEOTIDE SEQUENCE [LARGE SCALE GENOMIC DNA]</scope>
</reference>
<dbReference type="PANTHER" id="PTHR24298">
    <property type="entry name" value="FLAVONOID 3'-MONOOXYGENASE-RELATED"/>
    <property type="match status" value="1"/>
</dbReference>
<evidence type="ECO:0000256" key="7">
    <source>
        <dbReference type="ARBA" id="ARBA00022989"/>
    </source>
</evidence>
<keyword evidence="5" id="KW-0812">Transmembrane</keyword>
<evidence type="ECO:0000256" key="1">
    <source>
        <dbReference type="ARBA" id="ARBA00001971"/>
    </source>
</evidence>